<gene>
    <name evidence="2" type="ORF">EQ811_00925</name>
</gene>
<feature type="transmembrane region" description="Helical" evidence="1">
    <location>
        <begin position="176"/>
        <end position="200"/>
    </location>
</feature>
<evidence type="ECO:0000313" key="3">
    <source>
        <dbReference type="Proteomes" id="UP000291949"/>
    </source>
</evidence>
<comment type="caution">
    <text evidence="2">The sequence shown here is derived from an EMBL/GenBank/DDBJ whole genome shotgun (WGS) entry which is preliminary data.</text>
</comment>
<reference evidence="2 3" key="1">
    <citation type="journal article" date="2019" name="Sci. Transl. Med.">
        <title>Quorum sensing between bacterial species on the skin protects against epidermal injury in atopic dermatitis.</title>
        <authorList>
            <person name="Williams M.R."/>
        </authorList>
    </citation>
    <scope>NUCLEOTIDE SEQUENCE [LARGE SCALE GENOMIC DNA]</scope>
    <source>
        <strain evidence="2 3">H8</strain>
    </source>
</reference>
<sequence>MIMQPRYIARIYFIILFIISLAETRVFNFMTLNLFLAYVPFELCLLLKLFKPKKAFEWPLFIVFGLIFLLLVPNTFYMITDLIHLNQFQFNFLVGLNLTEWVYFTYLMLGVFLAIYVMILIFMEIGHLTSHLWLNRTLIIVLMFLNGLGIYIGRFLRLHTVYLIDEPLKIFTQVLSVFNIKTFMFVLLMVIMQSTIVLFVKGVRLQK</sequence>
<keyword evidence="1" id="KW-1133">Transmembrane helix</keyword>
<proteinExistence type="predicted"/>
<keyword evidence="1" id="KW-0472">Membrane</keyword>
<dbReference type="Pfam" id="PF07099">
    <property type="entry name" value="DUF1361"/>
    <property type="match status" value="1"/>
</dbReference>
<dbReference type="EMBL" id="SCHC01000001">
    <property type="protein sequence ID" value="TBW77665.1"/>
    <property type="molecule type" value="Genomic_DNA"/>
</dbReference>
<feature type="transmembrane region" description="Helical" evidence="1">
    <location>
        <begin position="137"/>
        <end position="156"/>
    </location>
</feature>
<dbReference type="Proteomes" id="UP000291949">
    <property type="component" value="Unassembled WGS sequence"/>
</dbReference>
<accession>A0A7Z8E396</accession>
<dbReference type="InterPro" id="IPR009793">
    <property type="entry name" value="DUF1361"/>
</dbReference>
<evidence type="ECO:0000256" key="1">
    <source>
        <dbReference type="SAM" id="Phobius"/>
    </source>
</evidence>
<feature type="transmembrane region" description="Helical" evidence="1">
    <location>
        <begin position="103"/>
        <end position="125"/>
    </location>
</feature>
<organism evidence="2 3">
    <name type="scientific">Staphylococcus capitis</name>
    <dbReference type="NCBI Taxonomy" id="29388"/>
    <lineage>
        <taxon>Bacteria</taxon>
        <taxon>Bacillati</taxon>
        <taxon>Bacillota</taxon>
        <taxon>Bacilli</taxon>
        <taxon>Bacillales</taxon>
        <taxon>Staphylococcaceae</taxon>
        <taxon>Staphylococcus</taxon>
    </lineage>
</organism>
<dbReference type="AlphaFoldDB" id="A0A7Z8E396"/>
<feature type="transmembrane region" description="Helical" evidence="1">
    <location>
        <begin position="59"/>
        <end position="83"/>
    </location>
</feature>
<feature type="transmembrane region" description="Helical" evidence="1">
    <location>
        <begin position="7"/>
        <end position="23"/>
    </location>
</feature>
<name>A0A7Z8E396_STACP</name>
<protein>
    <submittedName>
        <fullName evidence="2">DUF1361 domain-containing protein</fullName>
    </submittedName>
</protein>
<keyword evidence="1" id="KW-0812">Transmembrane</keyword>
<evidence type="ECO:0000313" key="2">
    <source>
        <dbReference type="EMBL" id="TBW77665.1"/>
    </source>
</evidence>